<reference evidence="1 2" key="1">
    <citation type="journal article" date="2018" name="Biotechnol. Biofuels">
        <title>Integrative visual omics of the white-rot fungus Polyporus brumalis exposes the biotechnological potential of its oxidative enzymes for delignifying raw plant biomass.</title>
        <authorList>
            <person name="Miyauchi S."/>
            <person name="Rancon A."/>
            <person name="Drula E."/>
            <person name="Hage H."/>
            <person name="Chaduli D."/>
            <person name="Favel A."/>
            <person name="Grisel S."/>
            <person name="Henrissat B."/>
            <person name="Herpoel-Gimbert I."/>
            <person name="Ruiz-Duenas F.J."/>
            <person name="Chevret D."/>
            <person name="Hainaut M."/>
            <person name="Lin J."/>
            <person name="Wang M."/>
            <person name="Pangilinan J."/>
            <person name="Lipzen A."/>
            <person name="Lesage-Meessen L."/>
            <person name="Navarro D."/>
            <person name="Riley R."/>
            <person name="Grigoriev I.V."/>
            <person name="Zhou S."/>
            <person name="Raouche S."/>
            <person name="Rosso M.N."/>
        </authorList>
    </citation>
    <scope>NUCLEOTIDE SEQUENCE [LARGE SCALE GENOMIC DNA]</scope>
    <source>
        <strain evidence="1 2">BRFM 1820</strain>
    </source>
</reference>
<dbReference type="PANTHER" id="PTHR46579:SF1">
    <property type="entry name" value="F5_8 TYPE C DOMAIN-CONTAINING PROTEIN"/>
    <property type="match status" value="1"/>
</dbReference>
<sequence>MHNLFLGDLRHHCREVWGINIKDQKTTAKKAVPHTPEEQEKWLGRLLAALRKGALSAVMQPRKGYLVALAQLNGIVPESKMTKHGYGSALLEWVRQHSVDDLRIPPILSKATNEFHLTDNQYDISKFQILTADVIAMLRSDILATFLPSWIERPPANFGSPSHGKLKADHWRTVCTVSMVITLVRVWSLSTATTGERKLLENFIHLVVAVDLATRRSMDAERARLFDHHMLEYLRTLRELFDHDLVPNHHLSLHLASCLLLFGPVRGMWGFPFERYNGIIQHLKTNNHISQIPLTFMRFFYAGAELRWLKSSTEWPDESDELRDVLEAFTQAYQDEARGSRVLDVFGAVSTDPSPCTDDSDLSDRRARLSPHVRYIPKLELARATYGTRSQNIRNSFVYFKLPSSDDPSLLRAGQISHIFLHSRLGTGEQQRIIEPFVVIEEYVALTSEHADHDPYRRFPLLNTRLYYNRFHMSSVIARTTDVVSHFAAFVYNPEGISEPCVVARSLDRVRATLPYAASANL</sequence>
<proteinExistence type="predicted"/>
<evidence type="ECO:0008006" key="3">
    <source>
        <dbReference type="Google" id="ProtNLM"/>
    </source>
</evidence>
<dbReference type="EMBL" id="KZ857587">
    <property type="protein sequence ID" value="RDX40106.1"/>
    <property type="molecule type" value="Genomic_DNA"/>
</dbReference>
<evidence type="ECO:0000313" key="2">
    <source>
        <dbReference type="Proteomes" id="UP000256964"/>
    </source>
</evidence>
<keyword evidence="2" id="KW-1185">Reference proteome</keyword>
<organism evidence="1 2">
    <name type="scientific">Lentinus brumalis</name>
    <dbReference type="NCBI Taxonomy" id="2498619"/>
    <lineage>
        <taxon>Eukaryota</taxon>
        <taxon>Fungi</taxon>
        <taxon>Dikarya</taxon>
        <taxon>Basidiomycota</taxon>
        <taxon>Agaricomycotina</taxon>
        <taxon>Agaricomycetes</taxon>
        <taxon>Polyporales</taxon>
        <taxon>Polyporaceae</taxon>
        <taxon>Lentinus</taxon>
    </lineage>
</organism>
<protein>
    <recommendedName>
        <fullName evidence="3">DUF4218 domain-containing protein</fullName>
    </recommendedName>
</protein>
<dbReference type="AlphaFoldDB" id="A0A371CIK5"/>
<gene>
    <name evidence="1" type="ORF">OH76DRAFT_1459584</name>
</gene>
<dbReference type="Proteomes" id="UP000256964">
    <property type="component" value="Unassembled WGS sequence"/>
</dbReference>
<accession>A0A371CIK5</accession>
<name>A0A371CIK5_9APHY</name>
<dbReference type="OrthoDB" id="3247418at2759"/>
<dbReference type="STRING" id="139420.A0A371CIK5"/>
<dbReference type="PANTHER" id="PTHR46579">
    <property type="entry name" value="F5/8 TYPE C DOMAIN-CONTAINING PROTEIN-RELATED"/>
    <property type="match status" value="1"/>
</dbReference>
<evidence type="ECO:0000313" key="1">
    <source>
        <dbReference type="EMBL" id="RDX40106.1"/>
    </source>
</evidence>